<proteinExistence type="predicted"/>
<dbReference type="Proteomes" id="UP000612585">
    <property type="component" value="Unassembled WGS sequence"/>
</dbReference>
<name>A0A8J4DZ70_9ACTN</name>
<evidence type="ECO:0000313" key="1">
    <source>
        <dbReference type="EMBL" id="GIJ55406.1"/>
    </source>
</evidence>
<dbReference type="AlphaFoldDB" id="A0A8J4DZ70"/>
<accession>A0A8J4DZ70</accession>
<sequence>MDNAPVVHRAFRRSSAGRILAVVWQQPAATQAGILTRAQALRAGLTRAAIHARLATGRWQRVHYGVLATFGGPLPRPAQLWAAVLSAGPGAVLSHETAAELYGLAERPDPTVHVSVPAARRVVAPPGVVIHRSTRAEHGRHPALEPPRTRVEETVIDLVHTSRDADHAIAWLARAVGARLTTPARLRTAVRARYRLRWRRDVLTALDDVAAGCHSMLELRYLRLVERSHGLPSGSRQQRRNAWYDDVHYAGFGVCVELDGRLAHPVDQRFRDHRRDNAATVAGARVLRYGHADVTQRPCAVATEVATVLSANGWRGVPRRCGAGCVL</sequence>
<comment type="caution">
    <text evidence="1">The sequence shown here is derived from an EMBL/GenBank/DDBJ whole genome shotgun (WGS) entry which is preliminary data.</text>
</comment>
<protein>
    <recommendedName>
        <fullName evidence="3">Transcriptional regulator, AbiEi antitoxin, Type IV TA system</fullName>
    </recommendedName>
</protein>
<evidence type="ECO:0000313" key="2">
    <source>
        <dbReference type="Proteomes" id="UP000612585"/>
    </source>
</evidence>
<organism evidence="1 2">
    <name type="scientific">Virgisporangium aurantiacum</name>
    <dbReference type="NCBI Taxonomy" id="175570"/>
    <lineage>
        <taxon>Bacteria</taxon>
        <taxon>Bacillati</taxon>
        <taxon>Actinomycetota</taxon>
        <taxon>Actinomycetes</taxon>
        <taxon>Micromonosporales</taxon>
        <taxon>Micromonosporaceae</taxon>
        <taxon>Virgisporangium</taxon>
    </lineage>
</organism>
<gene>
    <name evidence="1" type="ORF">Vau01_029220</name>
</gene>
<reference evidence="1" key="1">
    <citation type="submission" date="2021-01" db="EMBL/GenBank/DDBJ databases">
        <title>Whole genome shotgun sequence of Virgisporangium aurantiacum NBRC 16421.</title>
        <authorList>
            <person name="Komaki H."/>
            <person name="Tamura T."/>
        </authorList>
    </citation>
    <scope>NUCLEOTIDE SEQUENCE</scope>
    <source>
        <strain evidence="1">NBRC 16421</strain>
    </source>
</reference>
<evidence type="ECO:0008006" key="3">
    <source>
        <dbReference type="Google" id="ProtNLM"/>
    </source>
</evidence>
<keyword evidence="2" id="KW-1185">Reference proteome</keyword>
<dbReference type="EMBL" id="BOPG01000017">
    <property type="protein sequence ID" value="GIJ55406.1"/>
    <property type="molecule type" value="Genomic_DNA"/>
</dbReference>